<sequence>MSILDYSIVVVYLIGMIGIGLYFQRKASKGISSYFLGERDMPWWALGASGMSSNLDVSGTMINTAFIFALGASGFFIEIRGGVTLIMAFLMIFQGKWNRRALVMTLAEWMHFRFGKGRQGDVARLIAAFSIIIVTIAMITYFAIGSGKFVGEFLGIPDYLGLPSQFWAATLMIGLAMIYTVASGLYGVVWTDVFQGILIFGTIIFICGLAFFSFNLPETFQVSVPLRDGGFMALNTTREAWTSVWPSWELNLPAESAYSIYNLFGIAILFYLVKVTIEGAGGTSQYMIQRFFASRSDRESGLLSLFWTVLLAFRWPFIAAIAILGIVFGTQSGVIEDPEAVLPIVINQMVPIGIKGILVAGLMAAAMSTFDSTVNAGAAYWVKDIYQTYINPKASEKTLMAHGRWSSIILVVLGLGFMLLINNINEIWGWITSSLGAGLLVPTMARWYWWRMNGYGFAAGTVAGMVAAVLQRLFLPDIPEYFSFMIATSASLVGMIIGTYLAPATDEKVLLEFYKRTRPFGFWGPIRKKIKGEVMEKINRENRRDIIATFFAVPWQVVLFLTGMAVIMKRWDEFAWLGVILLALSTGLYFFWFRHLSTEVKVTD</sequence>
<dbReference type="PANTHER" id="PTHR48086:SF3">
    <property type="entry name" value="SODIUM_PROLINE SYMPORTER"/>
    <property type="match status" value="1"/>
</dbReference>
<evidence type="ECO:0000313" key="15">
    <source>
        <dbReference type="EMBL" id="HHM02622.1"/>
    </source>
</evidence>
<evidence type="ECO:0000256" key="9">
    <source>
        <dbReference type="ARBA" id="ARBA00023065"/>
    </source>
</evidence>
<evidence type="ECO:0000256" key="8">
    <source>
        <dbReference type="ARBA" id="ARBA00023053"/>
    </source>
</evidence>
<comment type="caution">
    <text evidence="15">The sequence shown here is derived from an EMBL/GenBank/DDBJ whole genome shotgun (WGS) entry which is preliminary data.</text>
</comment>
<dbReference type="InterPro" id="IPR050277">
    <property type="entry name" value="Sodium:Solute_Symporter"/>
</dbReference>
<feature type="transmembrane region" description="Helical" evidence="14">
    <location>
        <begin position="6"/>
        <end position="23"/>
    </location>
</feature>
<feature type="transmembrane region" description="Helical" evidence="14">
    <location>
        <begin position="75"/>
        <end position="93"/>
    </location>
</feature>
<evidence type="ECO:0000256" key="7">
    <source>
        <dbReference type="ARBA" id="ARBA00022989"/>
    </source>
</evidence>
<dbReference type="Proteomes" id="UP000885771">
    <property type="component" value="Unassembled WGS sequence"/>
</dbReference>
<keyword evidence="5 14" id="KW-0812">Transmembrane</keyword>
<dbReference type="Pfam" id="PF00474">
    <property type="entry name" value="SSF"/>
    <property type="match status" value="1"/>
</dbReference>
<dbReference type="GO" id="GO:0005886">
    <property type="term" value="C:plasma membrane"/>
    <property type="evidence" value="ECO:0007669"/>
    <property type="project" value="UniProtKB-SubCell"/>
</dbReference>
<evidence type="ECO:0000256" key="4">
    <source>
        <dbReference type="ARBA" id="ARBA00022475"/>
    </source>
</evidence>
<dbReference type="GO" id="GO:0015824">
    <property type="term" value="P:proline transport"/>
    <property type="evidence" value="ECO:0007669"/>
    <property type="project" value="TreeGrafter"/>
</dbReference>
<evidence type="ECO:0000256" key="6">
    <source>
        <dbReference type="ARBA" id="ARBA00022847"/>
    </source>
</evidence>
<comment type="catalytic activity">
    <reaction evidence="12">
        <text>L-proline(in) + Na(+)(in) = L-proline(out) + Na(+)(out)</text>
        <dbReference type="Rhea" id="RHEA:28967"/>
        <dbReference type="ChEBI" id="CHEBI:29101"/>
        <dbReference type="ChEBI" id="CHEBI:60039"/>
    </reaction>
</comment>
<keyword evidence="9" id="KW-0406">Ion transport</keyword>
<feature type="transmembrane region" description="Helical" evidence="14">
    <location>
        <begin position="427"/>
        <end position="448"/>
    </location>
</feature>
<accession>A0A7V5RQ41</accession>
<keyword evidence="4" id="KW-1003">Cell membrane</keyword>
<evidence type="ECO:0000256" key="1">
    <source>
        <dbReference type="ARBA" id="ARBA00004651"/>
    </source>
</evidence>
<evidence type="ECO:0000256" key="11">
    <source>
        <dbReference type="ARBA" id="ARBA00023201"/>
    </source>
</evidence>
<feature type="transmembrane region" description="Helical" evidence="14">
    <location>
        <begin position="260"/>
        <end position="281"/>
    </location>
</feature>
<evidence type="ECO:0000256" key="13">
    <source>
        <dbReference type="RuleBase" id="RU362091"/>
    </source>
</evidence>
<feature type="transmembrane region" description="Helical" evidence="14">
    <location>
        <begin position="574"/>
        <end position="593"/>
    </location>
</feature>
<keyword evidence="3" id="KW-0813">Transport</keyword>
<gene>
    <name evidence="15" type="ORF">ENJ15_06375</name>
</gene>
<evidence type="ECO:0000256" key="12">
    <source>
        <dbReference type="ARBA" id="ARBA00033708"/>
    </source>
</evidence>
<keyword evidence="7 14" id="KW-1133">Transmembrane helix</keyword>
<name>A0A7V5RQ41_CALAY</name>
<proteinExistence type="inferred from homology"/>
<feature type="transmembrane region" description="Helical" evidence="14">
    <location>
        <begin position="546"/>
        <end position="568"/>
    </location>
</feature>
<dbReference type="AlphaFoldDB" id="A0A7V5RQ41"/>
<dbReference type="InterPro" id="IPR038377">
    <property type="entry name" value="Na/Glc_symporter_sf"/>
</dbReference>
<feature type="transmembrane region" description="Helical" evidence="14">
    <location>
        <begin position="196"/>
        <end position="216"/>
    </location>
</feature>
<dbReference type="GO" id="GO:0005298">
    <property type="term" value="F:proline:sodium symporter activity"/>
    <property type="evidence" value="ECO:0007669"/>
    <property type="project" value="TreeGrafter"/>
</dbReference>
<comment type="similarity">
    <text evidence="2 13">Belongs to the sodium:solute symporter (SSF) (TC 2.A.21) family.</text>
</comment>
<evidence type="ECO:0000256" key="14">
    <source>
        <dbReference type="SAM" id="Phobius"/>
    </source>
</evidence>
<evidence type="ECO:0000256" key="3">
    <source>
        <dbReference type="ARBA" id="ARBA00022448"/>
    </source>
</evidence>
<feature type="transmembrane region" description="Helical" evidence="14">
    <location>
        <begin position="122"/>
        <end position="144"/>
    </location>
</feature>
<dbReference type="InterPro" id="IPR001734">
    <property type="entry name" value="Na/solute_symporter"/>
</dbReference>
<keyword evidence="8" id="KW-0915">Sodium</keyword>
<evidence type="ECO:0000256" key="2">
    <source>
        <dbReference type="ARBA" id="ARBA00006434"/>
    </source>
</evidence>
<feature type="transmembrane region" description="Helical" evidence="14">
    <location>
        <begin position="455"/>
        <end position="475"/>
    </location>
</feature>
<dbReference type="GO" id="GO:0015193">
    <property type="term" value="F:L-proline transmembrane transporter activity"/>
    <property type="evidence" value="ECO:0007669"/>
    <property type="project" value="TreeGrafter"/>
</dbReference>
<feature type="transmembrane region" description="Helical" evidence="14">
    <location>
        <begin position="302"/>
        <end position="328"/>
    </location>
</feature>
<dbReference type="EMBL" id="DRLI01000246">
    <property type="protein sequence ID" value="HHM02622.1"/>
    <property type="molecule type" value="Genomic_DNA"/>
</dbReference>
<keyword evidence="11" id="KW-0739">Sodium transport</keyword>
<feature type="transmembrane region" description="Helical" evidence="14">
    <location>
        <begin position="481"/>
        <end position="502"/>
    </location>
</feature>
<feature type="transmembrane region" description="Helical" evidence="14">
    <location>
        <begin position="403"/>
        <end position="421"/>
    </location>
</feature>
<dbReference type="Gene3D" id="1.20.1730.10">
    <property type="entry name" value="Sodium/glucose cotransporter"/>
    <property type="match status" value="1"/>
</dbReference>
<keyword evidence="10 14" id="KW-0472">Membrane</keyword>
<dbReference type="PANTHER" id="PTHR48086">
    <property type="entry name" value="SODIUM/PROLINE SYMPORTER-RELATED"/>
    <property type="match status" value="1"/>
</dbReference>
<organism evidence="15">
    <name type="scientific">Caldithrix abyssi</name>
    <dbReference type="NCBI Taxonomy" id="187145"/>
    <lineage>
        <taxon>Bacteria</taxon>
        <taxon>Pseudomonadati</taxon>
        <taxon>Calditrichota</taxon>
        <taxon>Calditrichia</taxon>
        <taxon>Calditrichales</taxon>
        <taxon>Calditrichaceae</taxon>
        <taxon>Caldithrix</taxon>
    </lineage>
</organism>
<reference evidence="15" key="1">
    <citation type="journal article" date="2020" name="mSystems">
        <title>Genome- and Community-Level Interaction Insights into Carbon Utilization and Element Cycling Functions of Hydrothermarchaeota in Hydrothermal Sediment.</title>
        <authorList>
            <person name="Zhou Z."/>
            <person name="Liu Y."/>
            <person name="Xu W."/>
            <person name="Pan J."/>
            <person name="Luo Z.H."/>
            <person name="Li M."/>
        </authorList>
    </citation>
    <scope>NUCLEOTIDE SEQUENCE [LARGE SCALE GENOMIC DNA]</scope>
    <source>
        <strain evidence="15">HyVt-460</strain>
    </source>
</reference>
<evidence type="ECO:0000256" key="5">
    <source>
        <dbReference type="ARBA" id="ARBA00022692"/>
    </source>
</evidence>
<evidence type="ECO:0000256" key="10">
    <source>
        <dbReference type="ARBA" id="ARBA00023136"/>
    </source>
</evidence>
<protein>
    <submittedName>
        <fullName evidence="15">Sodium:solute symporter</fullName>
    </submittedName>
</protein>
<keyword evidence="6" id="KW-0769">Symport</keyword>
<dbReference type="PROSITE" id="PS50283">
    <property type="entry name" value="NA_SOLUT_SYMP_3"/>
    <property type="match status" value="1"/>
</dbReference>
<feature type="transmembrane region" description="Helical" evidence="14">
    <location>
        <begin position="164"/>
        <end position="189"/>
    </location>
</feature>
<comment type="subcellular location">
    <subcellularLocation>
        <location evidence="1">Cell membrane</location>
        <topology evidence="1">Multi-pass membrane protein</topology>
    </subcellularLocation>
</comment>